<feature type="transmembrane region" description="Helical" evidence="1">
    <location>
        <begin position="122"/>
        <end position="147"/>
    </location>
</feature>
<feature type="transmembrane region" description="Helical" evidence="1">
    <location>
        <begin position="53"/>
        <end position="74"/>
    </location>
</feature>
<protein>
    <submittedName>
        <fullName evidence="2">Uncharacterized protein</fullName>
    </submittedName>
</protein>
<keyword evidence="1" id="KW-0812">Transmembrane</keyword>
<evidence type="ECO:0000256" key="1">
    <source>
        <dbReference type="SAM" id="Phobius"/>
    </source>
</evidence>
<dbReference type="Proteomes" id="UP000319613">
    <property type="component" value="Unassembled WGS sequence"/>
</dbReference>
<evidence type="ECO:0000313" key="3">
    <source>
        <dbReference type="Proteomes" id="UP000319613"/>
    </source>
</evidence>
<evidence type="ECO:0000313" key="2">
    <source>
        <dbReference type="EMBL" id="TSC66044.1"/>
    </source>
</evidence>
<dbReference type="AlphaFoldDB" id="A0A554JCI9"/>
<dbReference type="EMBL" id="VMFF01000017">
    <property type="protein sequence ID" value="TSC66044.1"/>
    <property type="molecule type" value="Genomic_DNA"/>
</dbReference>
<organism evidence="2 3">
    <name type="scientific">Candidatus Doudnabacteria bacterium Gr01-1014_77</name>
    <dbReference type="NCBI Taxonomy" id="2017133"/>
    <lineage>
        <taxon>Bacteria</taxon>
        <taxon>Candidatus Doudnaibacteriota</taxon>
    </lineage>
</organism>
<name>A0A554JCI9_9BACT</name>
<accession>A0A554JCI9</accession>
<comment type="caution">
    <text evidence="2">The sequence shown here is derived from an EMBL/GenBank/DDBJ whole genome shotgun (WGS) entry which is preliminary data.</text>
</comment>
<reference evidence="2 3" key="1">
    <citation type="submission" date="2017-07" db="EMBL/GenBank/DDBJ databases">
        <title>Mechanisms for carbon and nitrogen cycling indicate functional differentiation within the Candidate Phyla Radiation.</title>
        <authorList>
            <person name="Danczak R.E."/>
            <person name="Johnston M.D."/>
            <person name="Kenah C."/>
            <person name="Slattery M."/>
            <person name="Wrighton K.C."/>
            <person name="Wilkins M.J."/>
        </authorList>
    </citation>
    <scope>NUCLEOTIDE SEQUENCE [LARGE SCALE GENOMIC DNA]</scope>
    <source>
        <strain evidence="2">Gr01-1014_77</strain>
    </source>
</reference>
<feature type="transmembrane region" description="Helical" evidence="1">
    <location>
        <begin position="94"/>
        <end position="115"/>
    </location>
</feature>
<keyword evidence="1" id="KW-1133">Transmembrane helix</keyword>
<keyword evidence="1" id="KW-0472">Membrane</keyword>
<proteinExistence type="predicted"/>
<gene>
    <name evidence="2" type="ORF">G01um101477_250</name>
</gene>
<sequence>MSINSQDQKTNAQPAPAFFEPQADVQSAEQPNHLQPNDISWHTRLARIFGKTLNILFVIAAQAAFVVYAAKSVTTWNHPGYVDDYLDVFDALDFLDIIIVTAIILPIGTALDVFVLKKRVRFILTLSLLIAITVGWSLASTWLLSVFHPVRDLNFEL</sequence>